<feature type="domain" description="Glycosyl transferase family 1" evidence="2">
    <location>
        <begin position="167"/>
        <end position="324"/>
    </location>
</feature>
<dbReference type="GO" id="GO:0016757">
    <property type="term" value="F:glycosyltransferase activity"/>
    <property type="evidence" value="ECO:0007669"/>
    <property type="project" value="InterPro"/>
</dbReference>
<evidence type="ECO:0000256" key="1">
    <source>
        <dbReference type="ARBA" id="ARBA00022679"/>
    </source>
</evidence>
<dbReference type="InterPro" id="IPR001296">
    <property type="entry name" value="Glyco_trans_1"/>
</dbReference>
<evidence type="ECO:0000259" key="3">
    <source>
        <dbReference type="Pfam" id="PF13439"/>
    </source>
</evidence>
<proteinExistence type="predicted"/>
<feature type="domain" description="Glycosyltransferase subfamily 4-like N-terminal" evidence="3">
    <location>
        <begin position="84"/>
        <end position="159"/>
    </location>
</feature>
<dbReference type="Proteomes" id="UP000434582">
    <property type="component" value="Unassembled WGS sequence"/>
</dbReference>
<keyword evidence="5" id="KW-1185">Reference proteome</keyword>
<reference evidence="4 5" key="1">
    <citation type="submission" date="2019-10" db="EMBL/GenBank/DDBJ databases">
        <title>Draft whole-genome sequence of the purple nonsulfur photosynthetic bacterium Roseospira navarrensis DSM 15114.</title>
        <authorList>
            <person name="Kyndt J.A."/>
            <person name="Meyer T.E."/>
        </authorList>
    </citation>
    <scope>NUCLEOTIDE SEQUENCE [LARGE SCALE GENOMIC DNA]</scope>
    <source>
        <strain evidence="4 5">DSM 15114</strain>
    </source>
</reference>
<dbReference type="Pfam" id="PF00534">
    <property type="entry name" value="Glycos_transf_1"/>
    <property type="match status" value="1"/>
</dbReference>
<dbReference type="Pfam" id="PF13439">
    <property type="entry name" value="Glyco_transf_4"/>
    <property type="match status" value="1"/>
</dbReference>
<dbReference type="SUPFAM" id="SSF53756">
    <property type="entry name" value="UDP-Glycosyltransferase/glycogen phosphorylase"/>
    <property type="match status" value="1"/>
</dbReference>
<accession>A0A7X2D412</accession>
<name>A0A7X2D412_9PROT</name>
<protein>
    <submittedName>
        <fullName evidence="4">Glycosyltransferase</fullName>
    </submittedName>
</protein>
<gene>
    <name evidence="4" type="ORF">GHC57_04175</name>
</gene>
<evidence type="ECO:0000313" key="5">
    <source>
        <dbReference type="Proteomes" id="UP000434582"/>
    </source>
</evidence>
<dbReference type="PANTHER" id="PTHR46401:SF2">
    <property type="entry name" value="GLYCOSYLTRANSFERASE WBBK-RELATED"/>
    <property type="match status" value="1"/>
</dbReference>
<dbReference type="PANTHER" id="PTHR46401">
    <property type="entry name" value="GLYCOSYLTRANSFERASE WBBK-RELATED"/>
    <property type="match status" value="1"/>
</dbReference>
<comment type="caution">
    <text evidence="4">The sequence shown here is derived from an EMBL/GenBank/DDBJ whole genome shotgun (WGS) entry which is preliminary data.</text>
</comment>
<evidence type="ECO:0000259" key="2">
    <source>
        <dbReference type="Pfam" id="PF00534"/>
    </source>
</evidence>
<dbReference type="CDD" id="cd03801">
    <property type="entry name" value="GT4_PimA-like"/>
    <property type="match status" value="1"/>
</dbReference>
<dbReference type="EMBL" id="WIVE01000007">
    <property type="protein sequence ID" value="MQX35710.1"/>
    <property type="molecule type" value="Genomic_DNA"/>
</dbReference>
<sequence>MTPRPAAFAIPGDIATPTGGYRYERRLLEGLRDQGRDVLHLQFGGSFPDPTPADMADAVAQLMALPPERAVILDGFVSATMDPAALARMPGPSVAMVHHPLALESGLDDTRRDRLDRLERENLALISHVLVPSPHTRRIVTEQYGVPAARVTVARPGTDRPTGPRVPADPPLILSVGIQHPRKGHDVLLQALTRLRDFAWTAVIAGDCYDADHGRHLDALLLSLGLGGRVRLTGRVSAAELDRLYSTASVFALATRYEGYGLVFDEALSYGLPIVSCATGAVPDTVPPEAGLLTQPDDPDAFADALARLLTDRAACDRLANAAAAAGLGLPTWADTAATAGAVLDALPGG</sequence>
<evidence type="ECO:0000313" key="4">
    <source>
        <dbReference type="EMBL" id="MQX35710.1"/>
    </source>
</evidence>
<keyword evidence="1 4" id="KW-0808">Transferase</keyword>
<dbReference type="RefSeq" id="WP_153341484.1">
    <property type="nucleotide sequence ID" value="NZ_WIVE01000007.1"/>
</dbReference>
<dbReference type="Gene3D" id="3.40.50.2000">
    <property type="entry name" value="Glycogen Phosphorylase B"/>
    <property type="match status" value="2"/>
</dbReference>
<dbReference type="OrthoDB" id="9790710at2"/>
<dbReference type="InterPro" id="IPR028098">
    <property type="entry name" value="Glyco_trans_4-like_N"/>
</dbReference>
<dbReference type="AlphaFoldDB" id="A0A7X2D412"/>
<organism evidence="4 5">
    <name type="scientific">Roseospira navarrensis</name>
    <dbReference type="NCBI Taxonomy" id="140058"/>
    <lineage>
        <taxon>Bacteria</taxon>
        <taxon>Pseudomonadati</taxon>
        <taxon>Pseudomonadota</taxon>
        <taxon>Alphaproteobacteria</taxon>
        <taxon>Rhodospirillales</taxon>
        <taxon>Rhodospirillaceae</taxon>
        <taxon>Roseospira</taxon>
    </lineage>
</organism>
<dbReference type="GO" id="GO:0009103">
    <property type="term" value="P:lipopolysaccharide biosynthetic process"/>
    <property type="evidence" value="ECO:0007669"/>
    <property type="project" value="TreeGrafter"/>
</dbReference>